<dbReference type="InterPro" id="IPR054384">
    <property type="entry name" value="SecDF_P1_head"/>
</dbReference>
<protein>
    <submittedName>
        <fullName evidence="5">Preprotein translocase subunit SecD</fullName>
    </submittedName>
</protein>
<evidence type="ECO:0000256" key="1">
    <source>
        <dbReference type="SAM" id="MobiDB-lite"/>
    </source>
</evidence>
<dbReference type="Pfam" id="PF22599">
    <property type="entry name" value="SecDF_P1_head"/>
    <property type="match status" value="1"/>
</dbReference>
<accession>A0A378XHT4</accession>
<dbReference type="Proteomes" id="UP000594903">
    <property type="component" value="Chromosome"/>
</dbReference>
<dbReference type="PROSITE" id="PS51257">
    <property type="entry name" value="PROKAR_LIPOPROTEIN"/>
    <property type="match status" value="1"/>
</dbReference>
<evidence type="ECO:0000313" key="5">
    <source>
        <dbReference type="EMBL" id="SUA57953.1"/>
    </source>
</evidence>
<organism evidence="5 6">
    <name type="scientific">Oligella ureolytica</name>
    <dbReference type="NCBI Taxonomy" id="90244"/>
    <lineage>
        <taxon>Bacteria</taxon>
        <taxon>Pseudomonadati</taxon>
        <taxon>Pseudomonadota</taxon>
        <taxon>Betaproteobacteria</taxon>
        <taxon>Burkholderiales</taxon>
        <taxon>Alcaligenaceae</taxon>
        <taxon>Oligella</taxon>
    </lineage>
</organism>
<gene>
    <name evidence="4" type="ORF">I6G29_12470</name>
    <name evidence="5" type="ORF">NCTC11997_02568</name>
</gene>
<name>A0A378XHT4_9BURK</name>
<reference evidence="4 7" key="2">
    <citation type="submission" date="2020-12" db="EMBL/GenBank/DDBJ databases">
        <title>FDA dAtabase for Regulatory Grade micrObial Sequences (FDA-ARGOS): Supporting development and validation of Infectious Disease Dx tests.</title>
        <authorList>
            <person name="Sproer C."/>
            <person name="Gronow S."/>
            <person name="Severitt S."/>
            <person name="Schroder I."/>
            <person name="Tallon L."/>
            <person name="Sadzewicz L."/>
            <person name="Zhao X."/>
            <person name="Boylan J."/>
            <person name="Ott S."/>
            <person name="Bowen H."/>
            <person name="Vavikolanu K."/>
            <person name="Mehta A."/>
            <person name="Aluvathingal J."/>
            <person name="Nadendla S."/>
            <person name="Lowell S."/>
            <person name="Myers T."/>
            <person name="Yan Y."/>
            <person name="Sichtig H."/>
        </authorList>
    </citation>
    <scope>NUCLEOTIDE SEQUENCE [LARGE SCALE GENOMIC DNA]</scope>
    <source>
        <strain evidence="4 7">FDAARGOS_872</strain>
    </source>
</reference>
<evidence type="ECO:0000313" key="7">
    <source>
        <dbReference type="Proteomes" id="UP000594903"/>
    </source>
</evidence>
<dbReference type="EMBL" id="CP065725">
    <property type="protein sequence ID" value="QPT39907.1"/>
    <property type="molecule type" value="Genomic_DNA"/>
</dbReference>
<dbReference type="AlphaFoldDB" id="A0A378XHT4"/>
<reference evidence="5 6" key="1">
    <citation type="submission" date="2018-06" db="EMBL/GenBank/DDBJ databases">
        <authorList>
            <consortium name="Pathogen Informatics"/>
            <person name="Doyle S."/>
        </authorList>
    </citation>
    <scope>NUCLEOTIDE SEQUENCE [LARGE SCALE GENOMIC DNA]</scope>
    <source>
        <strain evidence="5 6">NCTC11997</strain>
    </source>
</reference>
<evidence type="ECO:0000256" key="2">
    <source>
        <dbReference type="SAM" id="SignalP"/>
    </source>
</evidence>
<keyword evidence="2" id="KW-0732">Signal</keyword>
<evidence type="ECO:0000313" key="6">
    <source>
        <dbReference type="Proteomes" id="UP000254603"/>
    </source>
</evidence>
<feature type="region of interest" description="Disordered" evidence="1">
    <location>
        <begin position="35"/>
        <end position="67"/>
    </location>
</feature>
<dbReference type="RefSeq" id="WP_018573387.1">
    <property type="nucleotide sequence ID" value="NZ_CP065725.1"/>
</dbReference>
<evidence type="ECO:0000259" key="3">
    <source>
        <dbReference type="Pfam" id="PF22599"/>
    </source>
</evidence>
<sequence length="189" mass="20173">MQINKKLLLGAVICSSLLAGCQTFNDVMDGAFGSGKKDSASAGTPIESIPTTPPPAQTTPPTQQTTTSSLVVYASSATPMQDYVLVERNNQRIYVDPRQTLLRSDLSDVIAVQDDQGRPYLNLSFNASGTQKLQHITSNNIGRSLAVTYKDSLISTISIDNTVQNGVLNVPMPSADEAISLEGRILDGD</sequence>
<dbReference type="EMBL" id="UGSB01000001">
    <property type="protein sequence ID" value="SUA57953.1"/>
    <property type="molecule type" value="Genomic_DNA"/>
</dbReference>
<dbReference type="STRING" id="1122619.GCA_000373745_00206"/>
<proteinExistence type="predicted"/>
<dbReference type="Proteomes" id="UP000254603">
    <property type="component" value="Unassembled WGS sequence"/>
</dbReference>
<feature type="domain" description="SecDF P1 head subdomain" evidence="3">
    <location>
        <begin position="88"/>
        <end position="166"/>
    </location>
</feature>
<keyword evidence="7" id="KW-1185">Reference proteome</keyword>
<dbReference type="OrthoDB" id="8683337at2"/>
<feature type="signal peptide" evidence="2">
    <location>
        <begin position="1"/>
        <end position="19"/>
    </location>
</feature>
<feature type="chain" id="PRO_5017054099" evidence="2">
    <location>
        <begin position="20"/>
        <end position="189"/>
    </location>
</feature>
<dbReference type="Gene3D" id="3.30.1360.200">
    <property type="match status" value="1"/>
</dbReference>
<evidence type="ECO:0000313" key="4">
    <source>
        <dbReference type="EMBL" id="QPT39907.1"/>
    </source>
</evidence>